<evidence type="ECO:0000256" key="3">
    <source>
        <dbReference type="ARBA" id="ARBA00022519"/>
    </source>
</evidence>
<evidence type="ECO:0000256" key="4">
    <source>
        <dbReference type="ARBA" id="ARBA00022679"/>
    </source>
</evidence>
<dbReference type="InterPro" id="IPR004960">
    <property type="entry name" value="LipA_acyltrans"/>
</dbReference>
<dbReference type="AlphaFoldDB" id="A0A2L1GQW2"/>
<keyword evidence="7" id="KW-0812">Transmembrane</keyword>
<dbReference type="GO" id="GO:0005886">
    <property type="term" value="C:plasma membrane"/>
    <property type="evidence" value="ECO:0007669"/>
    <property type="project" value="UniProtKB-SubCell"/>
</dbReference>
<keyword evidence="5 7" id="KW-0472">Membrane</keyword>
<evidence type="ECO:0000256" key="6">
    <source>
        <dbReference type="ARBA" id="ARBA00023315"/>
    </source>
</evidence>
<dbReference type="GO" id="GO:0016746">
    <property type="term" value="F:acyltransferase activity"/>
    <property type="evidence" value="ECO:0007669"/>
    <property type="project" value="UniProtKB-KW"/>
</dbReference>
<dbReference type="EMBL" id="CP021255">
    <property type="protein sequence ID" value="AVD72046.1"/>
    <property type="molecule type" value="Genomic_DNA"/>
</dbReference>
<evidence type="ECO:0008006" key="10">
    <source>
        <dbReference type="Google" id="ProtNLM"/>
    </source>
</evidence>
<accession>A0A2L1GQW2</accession>
<dbReference type="PANTHER" id="PTHR30606:SF10">
    <property type="entry name" value="PHOSPHATIDYLINOSITOL MANNOSIDE ACYLTRANSFERASE"/>
    <property type="match status" value="1"/>
</dbReference>
<protein>
    <recommendedName>
        <fullName evidence="10">Lauroyl acyltransferase</fullName>
    </recommendedName>
</protein>
<name>A0A2L1GQW2_9BACT</name>
<evidence type="ECO:0000256" key="5">
    <source>
        <dbReference type="ARBA" id="ARBA00023136"/>
    </source>
</evidence>
<keyword evidence="9" id="KW-1185">Reference proteome</keyword>
<keyword evidence="3" id="KW-0997">Cell inner membrane</keyword>
<feature type="transmembrane region" description="Helical" evidence="7">
    <location>
        <begin position="211"/>
        <end position="230"/>
    </location>
</feature>
<dbReference type="CDD" id="cd07984">
    <property type="entry name" value="LPLAT_LABLAT-like"/>
    <property type="match status" value="1"/>
</dbReference>
<evidence type="ECO:0000256" key="1">
    <source>
        <dbReference type="ARBA" id="ARBA00004533"/>
    </source>
</evidence>
<keyword evidence="4" id="KW-0808">Transferase</keyword>
<organism evidence="8 9">
    <name type="scientific">Desulfobulbus oralis</name>
    <dbReference type="NCBI Taxonomy" id="1986146"/>
    <lineage>
        <taxon>Bacteria</taxon>
        <taxon>Pseudomonadati</taxon>
        <taxon>Thermodesulfobacteriota</taxon>
        <taxon>Desulfobulbia</taxon>
        <taxon>Desulfobulbales</taxon>
        <taxon>Desulfobulbaceae</taxon>
        <taxon>Desulfobulbus</taxon>
    </lineage>
</organism>
<reference evidence="8 9" key="1">
    <citation type="journal article" date="2018" name="MBio">
        <title>Insights into the evolution of host association through the isolation and characterization of a novel human periodontal pathobiont, Desulfobulbus oralis.</title>
        <authorList>
            <person name="Cross K.L."/>
            <person name="Chirania P."/>
            <person name="Xiong W."/>
            <person name="Beall C.J."/>
            <person name="Elkins J.G."/>
            <person name="Giannone R.J."/>
            <person name="Griffen A.L."/>
            <person name="Guss A.M."/>
            <person name="Hettich R.L."/>
            <person name="Joshi S.S."/>
            <person name="Mokrzan E.M."/>
            <person name="Martin R.K."/>
            <person name="Zhulin I.B."/>
            <person name="Leys E.J."/>
            <person name="Podar M."/>
        </authorList>
    </citation>
    <scope>NUCLEOTIDE SEQUENCE [LARGE SCALE GENOMIC DNA]</scope>
    <source>
        <strain evidence="8 9">ORNL</strain>
    </source>
</reference>
<dbReference type="Proteomes" id="UP000239867">
    <property type="component" value="Chromosome"/>
</dbReference>
<dbReference type="GO" id="GO:0009247">
    <property type="term" value="P:glycolipid biosynthetic process"/>
    <property type="evidence" value="ECO:0007669"/>
    <property type="project" value="UniProtKB-ARBA"/>
</dbReference>
<dbReference type="RefSeq" id="WP_104937250.1">
    <property type="nucleotide sequence ID" value="NZ_CP021255.1"/>
</dbReference>
<evidence type="ECO:0000256" key="2">
    <source>
        <dbReference type="ARBA" id="ARBA00022475"/>
    </source>
</evidence>
<evidence type="ECO:0000313" key="8">
    <source>
        <dbReference type="EMBL" id="AVD72046.1"/>
    </source>
</evidence>
<keyword evidence="2" id="KW-1003">Cell membrane</keyword>
<evidence type="ECO:0000256" key="7">
    <source>
        <dbReference type="SAM" id="Phobius"/>
    </source>
</evidence>
<dbReference type="PANTHER" id="PTHR30606">
    <property type="entry name" value="LIPID A BIOSYNTHESIS LAUROYL ACYLTRANSFERASE"/>
    <property type="match status" value="1"/>
</dbReference>
<comment type="subcellular location">
    <subcellularLocation>
        <location evidence="1">Cell inner membrane</location>
    </subcellularLocation>
</comment>
<dbReference type="OrthoDB" id="9808633at2"/>
<dbReference type="Pfam" id="PF03279">
    <property type="entry name" value="Lip_A_acyltrans"/>
    <property type="match status" value="1"/>
</dbReference>
<evidence type="ECO:0000313" key="9">
    <source>
        <dbReference type="Proteomes" id="UP000239867"/>
    </source>
</evidence>
<keyword evidence="7" id="KW-1133">Transmembrane helix</keyword>
<proteinExistence type="predicted"/>
<keyword evidence="6" id="KW-0012">Acyltransferase</keyword>
<gene>
    <name evidence="8" type="ORF">CAY53_11640</name>
</gene>
<dbReference type="KEGG" id="deo:CAY53_11640"/>
<sequence length="309" mass="34549">MNSRFWYRLLESCARVTGPWLLTAFARLVAVGYFFFSPRKEAGLRFYGRLFPERSAAGRQLAVFLQYQRFTTIHSDRFRARCHSIDFTTEGLEQLKGCLQARGAVLLMSHLGNWEMAARLLPQALPELKLLLFMGEKQREGVEAAQKAALRADGVRVLAAAAADNNPALAVEGIRFLESGGVVSMPGDVLLKPEQRHFTVRFLDGRARIPAAPFVMAWLAGAPVFAFFAFRTGRGSYHFTLSAPLLAPAGPQGKRQNRALALQEAAEHYAALLEQALRSHPADWFHFDHFVADDGETLSDHETHEQHEK</sequence>